<evidence type="ECO:0000256" key="1">
    <source>
        <dbReference type="ARBA" id="ARBA00004167"/>
    </source>
</evidence>
<comment type="subcellular location">
    <subcellularLocation>
        <location evidence="1">Membrane</location>
        <topology evidence="1">Single-pass membrane protein</topology>
    </subcellularLocation>
</comment>
<gene>
    <name evidence="9" type="ORF">FRZ44_13960</name>
</gene>
<evidence type="ECO:0000313" key="9">
    <source>
        <dbReference type="EMBL" id="QEX16104.1"/>
    </source>
</evidence>
<evidence type="ECO:0000256" key="4">
    <source>
        <dbReference type="ARBA" id="ARBA00023136"/>
    </source>
</evidence>
<dbReference type="KEGG" id="htq:FRZ44_13960"/>
<evidence type="ECO:0000256" key="3">
    <source>
        <dbReference type="ARBA" id="ARBA00022989"/>
    </source>
</evidence>
<keyword evidence="10" id="KW-1185">Reference proteome</keyword>
<evidence type="ECO:0000256" key="5">
    <source>
        <dbReference type="ARBA" id="ARBA00038105"/>
    </source>
</evidence>
<dbReference type="Pfam" id="PF00226">
    <property type="entry name" value="DnaJ"/>
    <property type="match status" value="1"/>
</dbReference>
<feature type="domain" description="J" evidence="8">
    <location>
        <begin position="195"/>
        <end position="246"/>
    </location>
</feature>
<dbReference type="FunFam" id="1.10.287.110:FF:000001">
    <property type="entry name" value="Import inner membrane translocase subunit tim14"/>
    <property type="match status" value="1"/>
</dbReference>
<dbReference type="EMBL" id="CP042906">
    <property type="protein sequence ID" value="QEX16104.1"/>
    <property type="molecule type" value="Genomic_DNA"/>
</dbReference>
<keyword evidence="2 7" id="KW-0812">Transmembrane</keyword>
<reference evidence="9 10" key="1">
    <citation type="submission" date="2019-08" db="EMBL/GenBank/DDBJ databases">
        <title>Hyperibacter terrae gen. nov., sp. nov. and Hyperibacter viscosus sp. nov., two new members in the family Rhodospirillaceae isolated from the rhizosphere of Hypericum perforatum.</title>
        <authorList>
            <person name="Noviana Z."/>
        </authorList>
    </citation>
    <scope>NUCLEOTIDE SEQUENCE [LARGE SCALE GENOMIC DNA]</scope>
    <source>
        <strain evidence="9 10">R5913</strain>
    </source>
</reference>
<feature type="compositionally biased region" description="Low complexity" evidence="6">
    <location>
        <begin position="177"/>
        <end position="190"/>
    </location>
</feature>
<keyword evidence="4 7" id="KW-0472">Membrane</keyword>
<accession>A0A5J6MF42</accession>
<dbReference type="CDD" id="cd06257">
    <property type="entry name" value="DnaJ"/>
    <property type="match status" value="1"/>
</dbReference>
<dbReference type="InterPro" id="IPR036869">
    <property type="entry name" value="J_dom_sf"/>
</dbReference>
<proteinExistence type="inferred from homology"/>
<dbReference type="InterPro" id="IPR001623">
    <property type="entry name" value="DnaJ_domain"/>
</dbReference>
<comment type="similarity">
    <text evidence="5">Belongs to the TIM14 family.</text>
</comment>
<evidence type="ECO:0000259" key="8">
    <source>
        <dbReference type="PROSITE" id="PS50076"/>
    </source>
</evidence>
<dbReference type="PANTHER" id="PTHR12763">
    <property type="match status" value="1"/>
</dbReference>
<dbReference type="GO" id="GO:0016020">
    <property type="term" value="C:membrane"/>
    <property type="evidence" value="ECO:0007669"/>
    <property type="project" value="UniProtKB-SubCell"/>
</dbReference>
<sequence length="246" mass="25951">MVAYFFLGIVVLAVLLLLIRSVATVDAAMLARLVKGFAIAIVFIGVAYLIVAGRAGLIAAALPIGVPILLLWLRHRRSLAGAGGTWDAGTRPSGGGRSDVETAFFAMTLDHASGRLDGWIKKSKFAGRRLSELARDELLELRREVAGDPDSVSVLEAFLDRAHGPDWRGAGGGAGDQAGSSAGAASSSGAMTRDEAYEVLGLKPGAKESEIRDAHHRLMKKLHPDQGGSDYLAARVNRARDILLGT</sequence>
<keyword evidence="3 7" id="KW-1133">Transmembrane helix</keyword>
<dbReference type="PROSITE" id="PS50076">
    <property type="entry name" value="DNAJ_2"/>
    <property type="match status" value="1"/>
</dbReference>
<feature type="transmembrane region" description="Helical" evidence="7">
    <location>
        <begin position="37"/>
        <end position="70"/>
    </location>
</feature>
<evidence type="ECO:0000313" key="10">
    <source>
        <dbReference type="Proteomes" id="UP000326202"/>
    </source>
</evidence>
<dbReference type="SMART" id="SM00271">
    <property type="entry name" value="DnaJ"/>
    <property type="match status" value="1"/>
</dbReference>
<dbReference type="Proteomes" id="UP000326202">
    <property type="component" value="Chromosome"/>
</dbReference>
<name>A0A5J6MF42_9PROT</name>
<organism evidence="9 10">
    <name type="scientific">Hypericibacter terrae</name>
    <dbReference type="NCBI Taxonomy" id="2602015"/>
    <lineage>
        <taxon>Bacteria</taxon>
        <taxon>Pseudomonadati</taxon>
        <taxon>Pseudomonadota</taxon>
        <taxon>Alphaproteobacteria</taxon>
        <taxon>Rhodospirillales</taxon>
        <taxon>Dongiaceae</taxon>
        <taxon>Hypericibacter</taxon>
    </lineage>
</organism>
<dbReference type="PANTHER" id="PTHR12763:SF28">
    <property type="entry name" value="GEO10507P1-RELATED"/>
    <property type="match status" value="1"/>
</dbReference>
<evidence type="ECO:0000256" key="6">
    <source>
        <dbReference type="SAM" id="MobiDB-lite"/>
    </source>
</evidence>
<protein>
    <submittedName>
        <fullName evidence="9">Molecular chaperone DnaJ</fullName>
    </submittedName>
</protein>
<dbReference type="OrthoDB" id="9811070at2"/>
<dbReference type="Gene3D" id="1.10.287.110">
    <property type="entry name" value="DnaJ domain"/>
    <property type="match status" value="1"/>
</dbReference>
<dbReference type="SUPFAM" id="SSF46565">
    <property type="entry name" value="Chaperone J-domain"/>
    <property type="match status" value="1"/>
</dbReference>
<evidence type="ECO:0000256" key="7">
    <source>
        <dbReference type="SAM" id="Phobius"/>
    </source>
</evidence>
<evidence type="ECO:0000256" key="2">
    <source>
        <dbReference type="ARBA" id="ARBA00022692"/>
    </source>
</evidence>
<feature type="region of interest" description="Disordered" evidence="6">
    <location>
        <begin position="166"/>
        <end position="190"/>
    </location>
</feature>
<dbReference type="AlphaFoldDB" id="A0A5J6MF42"/>
<dbReference type="RefSeq" id="WP_151176503.1">
    <property type="nucleotide sequence ID" value="NZ_CP042906.1"/>
</dbReference>